<feature type="transmembrane region" description="Helical" evidence="1">
    <location>
        <begin position="34"/>
        <end position="51"/>
    </location>
</feature>
<keyword evidence="1" id="KW-0812">Transmembrane</keyword>
<proteinExistence type="predicted"/>
<dbReference type="AlphaFoldDB" id="A0A9P1IPP8"/>
<protein>
    <recommendedName>
        <fullName evidence="4">Transmembrane protein</fullName>
    </recommendedName>
</protein>
<accession>A0A9P1IPP8</accession>
<comment type="caution">
    <text evidence="2">The sequence shown here is derived from an EMBL/GenBank/DDBJ whole genome shotgun (WGS) entry which is preliminary data.</text>
</comment>
<reference evidence="2" key="1">
    <citation type="submission" date="2022-11" db="EMBL/GenBank/DDBJ databases">
        <authorList>
            <person name="Kikuchi T."/>
        </authorList>
    </citation>
    <scope>NUCLEOTIDE SEQUENCE</scope>
    <source>
        <strain evidence="2">PS1010</strain>
    </source>
</reference>
<gene>
    <name evidence="2" type="ORF">CAMP_LOCUS10746</name>
</gene>
<evidence type="ECO:0000313" key="3">
    <source>
        <dbReference type="Proteomes" id="UP001152747"/>
    </source>
</evidence>
<evidence type="ECO:0000256" key="1">
    <source>
        <dbReference type="SAM" id="Phobius"/>
    </source>
</evidence>
<sequence length="108" mass="12128">MSTQKVTPLDISPGTQLESTLSPYRASPLSTRQIIIAIVSLSIFSFFYLVYAQHHALLFYAMTGFIAIYIVFVYTSGIGAVLYMVLNDYEIGENEMKSSRNIEEESTI</sequence>
<dbReference type="EMBL" id="CANHGI010000004">
    <property type="protein sequence ID" value="CAI5448109.1"/>
    <property type="molecule type" value="Genomic_DNA"/>
</dbReference>
<feature type="transmembrane region" description="Helical" evidence="1">
    <location>
        <begin position="57"/>
        <end position="86"/>
    </location>
</feature>
<name>A0A9P1IPP8_9PELO</name>
<dbReference type="Proteomes" id="UP001152747">
    <property type="component" value="Unassembled WGS sequence"/>
</dbReference>
<dbReference type="OrthoDB" id="5855915at2759"/>
<evidence type="ECO:0008006" key="4">
    <source>
        <dbReference type="Google" id="ProtNLM"/>
    </source>
</evidence>
<keyword evidence="3" id="KW-1185">Reference proteome</keyword>
<keyword evidence="1" id="KW-0472">Membrane</keyword>
<keyword evidence="1" id="KW-1133">Transmembrane helix</keyword>
<organism evidence="2 3">
    <name type="scientific">Caenorhabditis angaria</name>
    <dbReference type="NCBI Taxonomy" id="860376"/>
    <lineage>
        <taxon>Eukaryota</taxon>
        <taxon>Metazoa</taxon>
        <taxon>Ecdysozoa</taxon>
        <taxon>Nematoda</taxon>
        <taxon>Chromadorea</taxon>
        <taxon>Rhabditida</taxon>
        <taxon>Rhabditina</taxon>
        <taxon>Rhabditomorpha</taxon>
        <taxon>Rhabditoidea</taxon>
        <taxon>Rhabditidae</taxon>
        <taxon>Peloderinae</taxon>
        <taxon>Caenorhabditis</taxon>
    </lineage>
</organism>
<evidence type="ECO:0000313" key="2">
    <source>
        <dbReference type="EMBL" id="CAI5448109.1"/>
    </source>
</evidence>